<dbReference type="InterPro" id="IPR036051">
    <property type="entry name" value="KRAB_dom_sf"/>
</dbReference>
<gene>
    <name evidence="3 4 5 6" type="primary">LOC111144506</name>
</gene>
<protein>
    <submittedName>
        <fullName evidence="3 4">Zinc finger protein 705F-like</fullName>
    </submittedName>
</protein>
<dbReference type="RefSeq" id="XP_022354524.1">
    <property type="nucleotide sequence ID" value="XM_022498816.1"/>
</dbReference>
<dbReference type="RefSeq" id="XP_022354526.1">
    <property type="nucleotide sequence ID" value="XM_022498818.1"/>
</dbReference>
<dbReference type="AlphaFoldDB" id="A0A2Y9J476"/>
<dbReference type="PROSITE" id="PS50805">
    <property type="entry name" value="KRAB"/>
    <property type="match status" value="1"/>
</dbReference>
<dbReference type="InterPro" id="IPR001909">
    <property type="entry name" value="KRAB"/>
</dbReference>
<reference evidence="3 4" key="1">
    <citation type="submission" date="2025-04" db="UniProtKB">
        <authorList>
            <consortium name="RefSeq"/>
        </authorList>
    </citation>
    <scope>IDENTIFICATION</scope>
    <source>
        <tissue evidence="3 4">Blood</tissue>
    </source>
</reference>
<evidence type="ECO:0000313" key="3">
    <source>
        <dbReference type="RefSeq" id="XP_022354524.1"/>
    </source>
</evidence>
<dbReference type="OrthoDB" id="9803015at2759"/>
<keyword evidence="2" id="KW-1185">Reference proteome</keyword>
<evidence type="ECO:0000313" key="5">
    <source>
        <dbReference type="RefSeq" id="XP_022354526.1"/>
    </source>
</evidence>
<dbReference type="PANTHER" id="PTHR23232">
    <property type="entry name" value="KRAB DOMAIN C2H2 ZINC FINGER"/>
    <property type="match status" value="1"/>
</dbReference>
<evidence type="ECO:0000313" key="2">
    <source>
        <dbReference type="Proteomes" id="UP000248482"/>
    </source>
</evidence>
<dbReference type="RefSeq" id="XP_022354527.1">
    <property type="nucleotide sequence ID" value="XM_022498819.1"/>
</dbReference>
<dbReference type="GeneID" id="111144506"/>
<dbReference type="Gene3D" id="6.10.140.140">
    <property type="match status" value="1"/>
</dbReference>
<proteinExistence type="predicted"/>
<dbReference type="RefSeq" id="XP_022354525.1">
    <property type="nucleotide sequence ID" value="XM_022498817.1"/>
</dbReference>
<dbReference type="CDD" id="cd07765">
    <property type="entry name" value="KRAB_A-box"/>
    <property type="match status" value="1"/>
</dbReference>
<dbReference type="InterPro" id="IPR050169">
    <property type="entry name" value="Krueppel_C2H2_ZnF"/>
</dbReference>
<dbReference type="GO" id="GO:0006355">
    <property type="term" value="P:regulation of DNA-templated transcription"/>
    <property type="evidence" value="ECO:0007669"/>
    <property type="project" value="InterPro"/>
</dbReference>
<dbReference type="STRING" id="391180.A0A2Y9J476"/>
<evidence type="ECO:0000313" key="6">
    <source>
        <dbReference type="RefSeq" id="XP_022354527.1"/>
    </source>
</evidence>
<dbReference type="Pfam" id="PF01352">
    <property type="entry name" value="KRAB"/>
    <property type="match status" value="1"/>
</dbReference>
<sequence>MESSLPEASLWGHPPEEQPQEPLTILSALISSKDQESVTFKDVAIDLTQEEWTLMDRSQRKLYIDVMLENITHLVSVGCQFFQADVISQWEQGGELWREDRGLAQGWNPGLENSYKKEETISMQDIFKEDPSDCGIIVSLLRTDRACPCCRPGSRIS</sequence>
<accession>A0A2Y9J476</accession>
<dbReference type="SUPFAM" id="SSF109640">
    <property type="entry name" value="KRAB domain (Kruppel-associated box)"/>
    <property type="match status" value="1"/>
</dbReference>
<evidence type="ECO:0000313" key="4">
    <source>
        <dbReference type="RefSeq" id="XP_022354525.1"/>
    </source>
</evidence>
<name>A0A2Y9J476_ENHLU</name>
<dbReference type="PANTHER" id="PTHR23232:SF136">
    <property type="entry name" value="KRAB DOMAIN-CONTAINING PROTEIN"/>
    <property type="match status" value="1"/>
</dbReference>
<dbReference type="SMART" id="SM00349">
    <property type="entry name" value="KRAB"/>
    <property type="match status" value="1"/>
</dbReference>
<dbReference type="Proteomes" id="UP000248482">
    <property type="component" value="Unplaced"/>
</dbReference>
<evidence type="ECO:0000259" key="1">
    <source>
        <dbReference type="PROSITE" id="PS50805"/>
    </source>
</evidence>
<feature type="domain" description="KRAB" evidence="1">
    <location>
        <begin position="38"/>
        <end position="109"/>
    </location>
</feature>
<organism evidence="2 3">
    <name type="scientific">Enhydra lutris kenyoni</name>
    <name type="common">northern sea otter</name>
    <dbReference type="NCBI Taxonomy" id="391180"/>
    <lineage>
        <taxon>Eukaryota</taxon>
        <taxon>Metazoa</taxon>
        <taxon>Chordata</taxon>
        <taxon>Craniata</taxon>
        <taxon>Vertebrata</taxon>
        <taxon>Euteleostomi</taxon>
        <taxon>Mammalia</taxon>
        <taxon>Eutheria</taxon>
        <taxon>Laurasiatheria</taxon>
        <taxon>Carnivora</taxon>
        <taxon>Caniformia</taxon>
        <taxon>Musteloidea</taxon>
        <taxon>Mustelidae</taxon>
        <taxon>Lutrinae</taxon>
        <taxon>Enhydra</taxon>
    </lineage>
</organism>
<dbReference type="KEGG" id="elk:111144506"/>